<accession>A0A0A9FFB2</accession>
<name>A0A0A9FFB2_ARUDO</name>
<proteinExistence type="predicted"/>
<organism evidence="1">
    <name type="scientific">Arundo donax</name>
    <name type="common">Giant reed</name>
    <name type="synonym">Donax arundinaceus</name>
    <dbReference type="NCBI Taxonomy" id="35708"/>
    <lineage>
        <taxon>Eukaryota</taxon>
        <taxon>Viridiplantae</taxon>
        <taxon>Streptophyta</taxon>
        <taxon>Embryophyta</taxon>
        <taxon>Tracheophyta</taxon>
        <taxon>Spermatophyta</taxon>
        <taxon>Magnoliopsida</taxon>
        <taxon>Liliopsida</taxon>
        <taxon>Poales</taxon>
        <taxon>Poaceae</taxon>
        <taxon>PACMAD clade</taxon>
        <taxon>Arundinoideae</taxon>
        <taxon>Arundineae</taxon>
        <taxon>Arundo</taxon>
    </lineage>
</organism>
<reference evidence="1" key="1">
    <citation type="submission" date="2014-09" db="EMBL/GenBank/DDBJ databases">
        <authorList>
            <person name="Magalhaes I.L.F."/>
            <person name="Oliveira U."/>
            <person name="Santos F.R."/>
            <person name="Vidigal T.H.D.A."/>
            <person name="Brescovit A.D."/>
            <person name="Santos A.J."/>
        </authorList>
    </citation>
    <scope>NUCLEOTIDE SEQUENCE</scope>
    <source>
        <tissue evidence="1">Shoot tissue taken approximately 20 cm above the soil surface</tissue>
    </source>
</reference>
<evidence type="ECO:0000313" key="1">
    <source>
        <dbReference type="EMBL" id="JAE11715.1"/>
    </source>
</evidence>
<reference evidence="1" key="2">
    <citation type="journal article" date="2015" name="Data Brief">
        <title>Shoot transcriptome of the giant reed, Arundo donax.</title>
        <authorList>
            <person name="Barrero R.A."/>
            <person name="Guerrero F.D."/>
            <person name="Moolhuijzen P."/>
            <person name="Goolsby J.A."/>
            <person name="Tidwell J."/>
            <person name="Bellgard S.E."/>
            <person name="Bellgard M.I."/>
        </authorList>
    </citation>
    <scope>NUCLEOTIDE SEQUENCE</scope>
    <source>
        <tissue evidence="1">Shoot tissue taken approximately 20 cm above the soil surface</tissue>
    </source>
</reference>
<sequence length="12" mass="1229">MSFGCSQNPTAS</sequence>
<dbReference type="EMBL" id="GBRH01186181">
    <property type="protein sequence ID" value="JAE11715.1"/>
    <property type="molecule type" value="Transcribed_RNA"/>
</dbReference>
<protein>
    <submittedName>
        <fullName evidence="1">Uncharacterized protein</fullName>
    </submittedName>
</protein>